<dbReference type="InterPro" id="IPR048254">
    <property type="entry name" value="CDP_ALCOHOL_P_TRANSF_CS"/>
</dbReference>
<dbReference type="GO" id="GO:0008654">
    <property type="term" value="P:phospholipid biosynthetic process"/>
    <property type="evidence" value="ECO:0007669"/>
    <property type="project" value="UniProtKB-KW"/>
</dbReference>
<dbReference type="Proteomes" id="UP000012040">
    <property type="component" value="Chromosome"/>
</dbReference>
<evidence type="ECO:0000256" key="9">
    <source>
        <dbReference type="ARBA" id="ARBA00022989"/>
    </source>
</evidence>
<keyword evidence="11 16" id="KW-0472">Membrane</keyword>
<evidence type="ECO:0000256" key="13">
    <source>
        <dbReference type="ARBA" id="ARBA00023264"/>
    </source>
</evidence>
<evidence type="ECO:0000256" key="7">
    <source>
        <dbReference type="ARBA" id="ARBA00022679"/>
    </source>
</evidence>
<feature type="transmembrane region" description="Helical" evidence="16">
    <location>
        <begin position="21"/>
        <end position="44"/>
    </location>
</feature>
<dbReference type="InterPro" id="IPR000462">
    <property type="entry name" value="CDP-OH_P_trans"/>
</dbReference>
<dbReference type="PANTHER" id="PTHR14269:SF61">
    <property type="entry name" value="CDP-DIACYLGLYCEROL--SERINE O-PHOSPHATIDYLTRANSFERASE"/>
    <property type="match status" value="1"/>
</dbReference>
<keyword evidence="13" id="KW-1208">Phospholipid metabolism</keyword>
<proteinExistence type="inferred from homology"/>
<evidence type="ECO:0000256" key="8">
    <source>
        <dbReference type="ARBA" id="ARBA00022692"/>
    </source>
</evidence>
<keyword evidence="7 15" id="KW-0808">Transferase</keyword>
<evidence type="ECO:0000256" key="14">
    <source>
        <dbReference type="ARBA" id="ARBA00032361"/>
    </source>
</evidence>
<evidence type="ECO:0000313" key="17">
    <source>
        <dbReference type="EMBL" id="AGH94762.1"/>
    </source>
</evidence>
<dbReference type="NCBIfam" id="TIGR00473">
    <property type="entry name" value="pssA"/>
    <property type="match status" value="1"/>
</dbReference>
<feature type="transmembrane region" description="Helical" evidence="16">
    <location>
        <begin position="172"/>
        <end position="194"/>
    </location>
</feature>
<reference evidence="17 18" key="1">
    <citation type="journal article" date="2013" name="ISME J.">
        <title>By their genes ye shall know them: genomic signatures of predatory bacteria.</title>
        <authorList>
            <person name="Pasternak Z."/>
            <person name="Pietrokovski S."/>
            <person name="Rotem O."/>
            <person name="Gophna U."/>
            <person name="Lurie-Weinberger M.N."/>
            <person name="Jurkevitch E."/>
        </authorList>
    </citation>
    <scope>NUCLEOTIDE SEQUENCE [LARGE SCALE GENOMIC DNA]</scope>
    <source>
        <strain evidence="17 18">JSS</strain>
    </source>
</reference>
<dbReference type="Pfam" id="PF01066">
    <property type="entry name" value="CDP-OH_P_transf"/>
    <property type="match status" value="1"/>
</dbReference>
<feature type="transmembrane region" description="Helical" evidence="16">
    <location>
        <begin position="141"/>
        <end position="160"/>
    </location>
</feature>
<dbReference type="OrthoDB" id="5290916at2"/>
<dbReference type="PANTHER" id="PTHR14269">
    <property type="entry name" value="CDP-DIACYLGLYCEROL--GLYCEROL-3-PHOSPHATE 3-PHOSPHATIDYLTRANSFERASE-RELATED"/>
    <property type="match status" value="1"/>
</dbReference>
<gene>
    <name evidence="17" type="ORF">A11Q_542</name>
</gene>
<dbReference type="InterPro" id="IPR004533">
    <property type="entry name" value="CDP-diaglyc--ser_O-PTrfase"/>
</dbReference>
<dbReference type="EMBL" id="CP003537">
    <property type="protein sequence ID" value="AGH94762.1"/>
    <property type="molecule type" value="Genomic_DNA"/>
</dbReference>
<protein>
    <recommendedName>
        <fullName evidence="5">CDP-diacylglycerol--serine O-phosphatidyltransferase</fullName>
        <ecNumber evidence="4">2.7.8.8</ecNumber>
    </recommendedName>
    <alternativeName>
        <fullName evidence="14">Phosphatidylserine synthase</fullName>
    </alternativeName>
</protein>
<dbReference type="InterPro" id="IPR043130">
    <property type="entry name" value="CDP-OH_PTrfase_TM_dom"/>
</dbReference>
<dbReference type="HOGENOM" id="CLU_049944_2_0_7"/>
<keyword evidence="10" id="KW-0443">Lipid metabolism</keyword>
<keyword evidence="18" id="KW-1185">Reference proteome</keyword>
<comment type="similarity">
    <text evidence="3 15">Belongs to the CDP-alcohol phosphatidyltransferase class-I family.</text>
</comment>
<dbReference type="Gene3D" id="1.20.120.1760">
    <property type="match status" value="1"/>
</dbReference>
<evidence type="ECO:0000256" key="11">
    <source>
        <dbReference type="ARBA" id="ARBA00023136"/>
    </source>
</evidence>
<name>M4V5X4_9BACT</name>
<feature type="transmembrane region" description="Helical" evidence="16">
    <location>
        <begin position="229"/>
        <end position="247"/>
    </location>
</feature>
<feature type="transmembrane region" description="Helical" evidence="16">
    <location>
        <begin position="206"/>
        <end position="223"/>
    </location>
</feature>
<dbReference type="RefSeq" id="WP_015469252.1">
    <property type="nucleotide sequence ID" value="NC_020813.1"/>
</dbReference>
<dbReference type="PATRIC" id="fig|1184267.3.peg.553"/>
<dbReference type="GO" id="GO:0003882">
    <property type="term" value="F:CDP-diacylglycerol-serine O-phosphatidyltransferase activity"/>
    <property type="evidence" value="ECO:0007669"/>
    <property type="project" value="UniProtKB-EC"/>
</dbReference>
<dbReference type="EC" id="2.7.8.8" evidence="4"/>
<keyword evidence="12" id="KW-0594">Phospholipid biosynthesis</keyword>
<comment type="catalytic activity">
    <reaction evidence="1">
        <text>a CDP-1,2-diacyl-sn-glycerol + L-serine = a 1,2-diacyl-sn-glycero-3-phospho-L-serine + CMP + H(+)</text>
        <dbReference type="Rhea" id="RHEA:16913"/>
        <dbReference type="ChEBI" id="CHEBI:15378"/>
        <dbReference type="ChEBI" id="CHEBI:33384"/>
        <dbReference type="ChEBI" id="CHEBI:57262"/>
        <dbReference type="ChEBI" id="CHEBI:58332"/>
        <dbReference type="ChEBI" id="CHEBI:60377"/>
        <dbReference type="EC" id="2.7.8.8"/>
    </reaction>
</comment>
<evidence type="ECO:0000256" key="16">
    <source>
        <dbReference type="SAM" id="Phobius"/>
    </source>
</evidence>
<keyword evidence="8 16" id="KW-0812">Transmembrane</keyword>
<keyword evidence="9 16" id="KW-1133">Transmembrane helix</keyword>
<evidence type="ECO:0000256" key="1">
    <source>
        <dbReference type="ARBA" id="ARBA00000287"/>
    </source>
</evidence>
<accession>M4V5X4</accession>
<evidence type="ECO:0000313" key="18">
    <source>
        <dbReference type="Proteomes" id="UP000012040"/>
    </source>
</evidence>
<evidence type="ECO:0000256" key="3">
    <source>
        <dbReference type="ARBA" id="ARBA00010441"/>
    </source>
</evidence>
<evidence type="ECO:0000256" key="5">
    <source>
        <dbReference type="ARBA" id="ARBA00017171"/>
    </source>
</evidence>
<evidence type="ECO:0000256" key="10">
    <source>
        <dbReference type="ARBA" id="ARBA00023098"/>
    </source>
</evidence>
<dbReference type="InterPro" id="IPR050324">
    <property type="entry name" value="CDP-alcohol_PTase-I"/>
</dbReference>
<keyword evidence="6" id="KW-0444">Lipid biosynthesis</keyword>
<dbReference type="PROSITE" id="PS00379">
    <property type="entry name" value="CDP_ALCOHOL_P_TRANSF"/>
    <property type="match status" value="1"/>
</dbReference>
<feature type="transmembrane region" description="Helical" evidence="16">
    <location>
        <begin position="112"/>
        <end position="129"/>
    </location>
</feature>
<evidence type="ECO:0000256" key="6">
    <source>
        <dbReference type="ARBA" id="ARBA00022516"/>
    </source>
</evidence>
<dbReference type="STRING" id="1184267.A11Q_542"/>
<dbReference type="eggNOG" id="COG1183">
    <property type="taxonomic scope" value="Bacteria"/>
</dbReference>
<dbReference type="KEGG" id="bex:A11Q_542"/>
<evidence type="ECO:0000256" key="2">
    <source>
        <dbReference type="ARBA" id="ARBA00004127"/>
    </source>
</evidence>
<sequence length="276" mass="30803">MADSYDLSDEGYSKSGKRLGMYIYILPNLMTIANLFCGFISVIYSIQGEFKMAAIAVVIAAVFDQLDGRLARLTHATSKFGAELDSLCDLVSFGLAPAMLMYLWALQPYGRIGLMACFLFVACGALRLARFNVQVGVVEKNYFQGLPIPMAAGIVTTSFLAFNDLGWTPDKFRSLLCFMVVLMAFVMVSNFRYRSFKDLDLKERKAFKYLVAGLVILVVVAMYPEIMLFVLFLSYGTLGAVFGILQLGKKRKLMKANAYAPEATKEEDLQEEQDEE</sequence>
<dbReference type="GO" id="GO:0012505">
    <property type="term" value="C:endomembrane system"/>
    <property type="evidence" value="ECO:0007669"/>
    <property type="project" value="UniProtKB-SubCell"/>
</dbReference>
<evidence type="ECO:0000256" key="12">
    <source>
        <dbReference type="ARBA" id="ARBA00023209"/>
    </source>
</evidence>
<evidence type="ECO:0000256" key="15">
    <source>
        <dbReference type="RuleBase" id="RU003750"/>
    </source>
</evidence>
<evidence type="ECO:0000256" key="4">
    <source>
        <dbReference type="ARBA" id="ARBA00013174"/>
    </source>
</evidence>
<comment type="subcellular location">
    <subcellularLocation>
        <location evidence="2">Endomembrane system</location>
        <topology evidence="2">Multi-pass membrane protein</topology>
    </subcellularLocation>
</comment>
<dbReference type="AlphaFoldDB" id="M4V5X4"/>
<organism evidence="17 18">
    <name type="scientific">Pseudobdellovibrio exovorus JSS</name>
    <dbReference type="NCBI Taxonomy" id="1184267"/>
    <lineage>
        <taxon>Bacteria</taxon>
        <taxon>Pseudomonadati</taxon>
        <taxon>Bdellovibrionota</taxon>
        <taxon>Bdellovibrionia</taxon>
        <taxon>Bdellovibrionales</taxon>
        <taxon>Pseudobdellovibrionaceae</taxon>
        <taxon>Pseudobdellovibrio</taxon>
    </lineage>
</organism>
<dbReference type="GO" id="GO:0016020">
    <property type="term" value="C:membrane"/>
    <property type="evidence" value="ECO:0007669"/>
    <property type="project" value="InterPro"/>
</dbReference>